<keyword evidence="3" id="KW-1185">Reference proteome</keyword>
<dbReference type="RefSeq" id="WP_121168003.1">
    <property type="nucleotide sequence ID" value="NZ_RAPE01000004.1"/>
</dbReference>
<dbReference type="EMBL" id="RAPE01000004">
    <property type="protein sequence ID" value="RKF13391.1"/>
    <property type="molecule type" value="Genomic_DNA"/>
</dbReference>
<evidence type="ECO:0000313" key="2">
    <source>
        <dbReference type="EMBL" id="RKF13391.1"/>
    </source>
</evidence>
<dbReference type="InterPro" id="IPR027417">
    <property type="entry name" value="P-loop_NTPase"/>
</dbReference>
<dbReference type="InterPro" id="IPR038726">
    <property type="entry name" value="PDDEXK_AddAB-type"/>
</dbReference>
<dbReference type="NCBIfam" id="TIGR02786">
    <property type="entry name" value="addB_alphas"/>
    <property type="match status" value="1"/>
</dbReference>
<gene>
    <name evidence="2" type="primary">addB</name>
    <name evidence="2" type="ORF">D6850_13885</name>
</gene>
<dbReference type="OrthoDB" id="9780606at2"/>
<dbReference type="InterPro" id="IPR011604">
    <property type="entry name" value="PDDEXK-like_dom_sf"/>
</dbReference>
<name>A0A3A8AU39_9RHOB</name>
<proteinExistence type="predicted"/>
<reference evidence="2 3" key="1">
    <citation type="submission" date="2018-09" db="EMBL/GenBank/DDBJ databases">
        <title>Roseovarius spongiae sp. nov., isolated from a marine sponge.</title>
        <authorList>
            <person name="Zhuang L."/>
            <person name="Luo L."/>
        </authorList>
    </citation>
    <scope>NUCLEOTIDE SEQUENCE [LARGE SCALE GENOMIC DNA]</scope>
    <source>
        <strain evidence="2 3">HN-E21</strain>
    </source>
</reference>
<accession>A0A3A8AU39</accession>
<dbReference type="InterPro" id="IPR014153">
    <property type="entry name" value="Ds_break_AddB"/>
</dbReference>
<feature type="domain" description="PD-(D/E)XK endonuclease-like" evidence="1">
    <location>
        <begin position="707"/>
        <end position="917"/>
    </location>
</feature>
<dbReference type="Proteomes" id="UP000281128">
    <property type="component" value="Unassembled WGS sequence"/>
</dbReference>
<dbReference type="SUPFAM" id="SSF52540">
    <property type="entry name" value="P-loop containing nucleoside triphosphate hydrolases"/>
    <property type="match status" value="1"/>
</dbReference>
<dbReference type="AlphaFoldDB" id="A0A3A8AU39"/>
<comment type="caution">
    <text evidence="2">The sequence shown here is derived from an EMBL/GenBank/DDBJ whole genome shotgun (WGS) entry which is preliminary data.</text>
</comment>
<sequence length="976" mass="106701">MFEPQEIPRVCALPPGVDFPAELIAGLDARLAGEPPEALARVQLIVNTRRMARRIRALWDAGPPRLLPRIALVTDLGLHTGLPAPAPALRRRLELIQLIARLIEQQPDLAPRSALYDLADSLAALMDEMQTEGVSPDAIDALDVSDQSGHWDRIRAFLNIVRRFTQAPDLPDAGAWQRQAVEATIAAWQAAPPAHPVILAGSTGSRGATQMLMQAVARLPQGAVVLPGYDFDMPDAVWGGMADPLLSEDHPQYRYHALRRALDLGPRDIARWTGAAPANPARNRVVSLALRPAPMTDAWREEGPALNDLDAAMADVTLLEAPSQRQEALTIAMRLRQAAEDGQTAALITPDRGLTRQVAAAFDRWRIVPDDSAGVPLHLTPPGRLLRHVADLPCRRLTAETLLTILKHPMTHSGGERGAHLLLTRELELHLRRNGPPYPTAEDVIGWAAEQTHEMAADWGAWLAAHLCGQEDGGAERPLTARVAAHLATAGAIAGGCRAEPPGALWSREDGRAAREAMEELHAEAGHGGDMRAADYAALVHAILSRGEVRNPDEPHPDILIWGTLEARVQGAELLILAGLNEGSWPEAASPDPWLNRELRHRAGLLLPERRIGLAAHDFQQAIAARKVWLTRSVRSEESETVVSRWVNRLQNLLAGLPDQGGAAALDAMRARGRAWLDLAARLEEAPLIPPAPRPSPCPPVAHRPDRLSVTEIKRLIRDPYSIYAKHVLRLRPLDPLMKLPDYLLRGIVLHKVLEVFVSETAQDAALCTTERLLATADRVLAEHVPWREARVMWRARLGRIAERFVTTELTRRAIAQPTGFEKRGEARIDALGFTLVAYADRIDIAPTGKLHIFDYKSGEPPTPKEQQYFDKQLLLEAAMAQIAGFDGIPAAPVAQAAYIGLGGSGKVVPAPLDETPPGEVWAQLAALIAAYAQEDMGYTARRAMQKKEDTGDYDQLARFGEWDATAPPDKRKVGR</sequence>
<evidence type="ECO:0000259" key="1">
    <source>
        <dbReference type="Pfam" id="PF12705"/>
    </source>
</evidence>
<protein>
    <submittedName>
        <fullName evidence="2">Double-strand break repair protein AddB</fullName>
    </submittedName>
</protein>
<dbReference type="Pfam" id="PF12705">
    <property type="entry name" value="PDDEXK_1"/>
    <property type="match status" value="1"/>
</dbReference>
<organism evidence="2 3">
    <name type="scientific">Roseovarius spongiae</name>
    <dbReference type="NCBI Taxonomy" id="2320272"/>
    <lineage>
        <taxon>Bacteria</taxon>
        <taxon>Pseudomonadati</taxon>
        <taxon>Pseudomonadota</taxon>
        <taxon>Alphaproteobacteria</taxon>
        <taxon>Rhodobacterales</taxon>
        <taxon>Roseobacteraceae</taxon>
        <taxon>Roseovarius</taxon>
    </lineage>
</organism>
<evidence type="ECO:0000313" key="3">
    <source>
        <dbReference type="Proteomes" id="UP000281128"/>
    </source>
</evidence>
<dbReference type="Gene3D" id="3.90.320.10">
    <property type="match status" value="1"/>
</dbReference>